<name>A0A1H8UBZ1_9EURY</name>
<evidence type="ECO:0000313" key="7">
    <source>
        <dbReference type="Proteomes" id="UP000199126"/>
    </source>
</evidence>
<evidence type="ECO:0000256" key="2">
    <source>
        <dbReference type="ARBA" id="ARBA00022692"/>
    </source>
</evidence>
<dbReference type="OrthoDB" id="340328at2157"/>
<dbReference type="AlphaFoldDB" id="A0A1H8UBZ1"/>
<keyword evidence="2 5" id="KW-0812">Transmembrane</keyword>
<proteinExistence type="predicted"/>
<evidence type="ECO:0000256" key="5">
    <source>
        <dbReference type="SAM" id="Phobius"/>
    </source>
</evidence>
<feature type="transmembrane region" description="Helical" evidence="5">
    <location>
        <begin position="116"/>
        <end position="134"/>
    </location>
</feature>
<dbReference type="InterPro" id="IPR032808">
    <property type="entry name" value="DoxX"/>
</dbReference>
<dbReference type="EMBL" id="FODV01000010">
    <property type="protein sequence ID" value="SEP00705.1"/>
    <property type="molecule type" value="Genomic_DNA"/>
</dbReference>
<protein>
    <submittedName>
        <fullName evidence="6">Uncharacterized membrane protein YphA, DoxX/SURF4 family</fullName>
    </submittedName>
</protein>
<evidence type="ECO:0000256" key="4">
    <source>
        <dbReference type="ARBA" id="ARBA00023136"/>
    </source>
</evidence>
<dbReference type="Pfam" id="PF07681">
    <property type="entry name" value="DoxX"/>
    <property type="match status" value="1"/>
</dbReference>
<keyword evidence="3 5" id="KW-1133">Transmembrane helix</keyword>
<dbReference type="GO" id="GO:0016020">
    <property type="term" value="C:membrane"/>
    <property type="evidence" value="ECO:0007669"/>
    <property type="project" value="UniProtKB-SubCell"/>
</dbReference>
<sequence length="139" mass="14465">MALETTVGGLAFLVGRVVFGVLLGFMGLNHFTGLDGMSGYAEAKGIPAPRLAVIVSGLMLILGGLAIALGVYPLVGAAVIALFFLGVTPVMHDFWTVDDPEQRQAEMTNFLKNATLFGAALVLVAIGGTAWPYALNISL</sequence>
<dbReference type="RefSeq" id="WP_089826053.1">
    <property type="nucleotide sequence ID" value="NZ_FODV01000010.1"/>
</dbReference>
<evidence type="ECO:0000256" key="1">
    <source>
        <dbReference type="ARBA" id="ARBA00004141"/>
    </source>
</evidence>
<gene>
    <name evidence="6" type="ORF">SAMN04487948_11098</name>
</gene>
<reference evidence="7" key="1">
    <citation type="submission" date="2016-10" db="EMBL/GenBank/DDBJ databases">
        <authorList>
            <person name="Varghese N."/>
            <person name="Submissions S."/>
        </authorList>
    </citation>
    <scope>NUCLEOTIDE SEQUENCE [LARGE SCALE GENOMIC DNA]</scope>
    <source>
        <strain evidence="7">CGMCC 1.10121</strain>
    </source>
</reference>
<feature type="transmembrane region" description="Helical" evidence="5">
    <location>
        <begin position="48"/>
        <end position="68"/>
    </location>
</feature>
<keyword evidence="7" id="KW-1185">Reference proteome</keyword>
<comment type="subcellular location">
    <subcellularLocation>
        <location evidence="1">Membrane</location>
        <topology evidence="1">Multi-pass membrane protein</topology>
    </subcellularLocation>
</comment>
<feature type="transmembrane region" description="Helical" evidence="5">
    <location>
        <begin position="6"/>
        <end position="28"/>
    </location>
</feature>
<evidence type="ECO:0000256" key="3">
    <source>
        <dbReference type="ARBA" id="ARBA00022989"/>
    </source>
</evidence>
<evidence type="ECO:0000313" key="6">
    <source>
        <dbReference type="EMBL" id="SEP00705.1"/>
    </source>
</evidence>
<organism evidence="6 7">
    <name type="scientific">Halogranum amylolyticum</name>
    <dbReference type="NCBI Taxonomy" id="660520"/>
    <lineage>
        <taxon>Archaea</taxon>
        <taxon>Methanobacteriati</taxon>
        <taxon>Methanobacteriota</taxon>
        <taxon>Stenosarchaea group</taxon>
        <taxon>Halobacteria</taxon>
        <taxon>Halobacteriales</taxon>
        <taxon>Haloferacaceae</taxon>
    </lineage>
</organism>
<accession>A0A1H8UBZ1</accession>
<keyword evidence="4 5" id="KW-0472">Membrane</keyword>
<feature type="transmembrane region" description="Helical" evidence="5">
    <location>
        <begin position="74"/>
        <end position="95"/>
    </location>
</feature>
<dbReference type="Proteomes" id="UP000199126">
    <property type="component" value="Unassembled WGS sequence"/>
</dbReference>